<reference evidence="3" key="1">
    <citation type="journal article" date="2019" name="Int. J. Syst. Evol. Microbiol.">
        <title>The Global Catalogue of Microorganisms (GCM) 10K type strain sequencing project: providing services to taxonomists for standard genome sequencing and annotation.</title>
        <authorList>
            <consortium name="The Broad Institute Genomics Platform"/>
            <consortium name="The Broad Institute Genome Sequencing Center for Infectious Disease"/>
            <person name="Wu L."/>
            <person name="Ma J."/>
        </authorList>
    </citation>
    <scope>NUCLEOTIDE SEQUENCE [LARGE SCALE GENOMIC DNA]</scope>
    <source>
        <strain evidence="3">KCTC 33676</strain>
    </source>
</reference>
<organism evidence="2 3">
    <name type="scientific">Marinicrinis sediminis</name>
    <dbReference type="NCBI Taxonomy" id="1652465"/>
    <lineage>
        <taxon>Bacteria</taxon>
        <taxon>Bacillati</taxon>
        <taxon>Bacillota</taxon>
        <taxon>Bacilli</taxon>
        <taxon>Bacillales</taxon>
        <taxon>Paenibacillaceae</taxon>
    </lineage>
</organism>
<keyword evidence="3" id="KW-1185">Reference proteome</keyword>
<evidence type="ECO:0000313" key="3">
    <source>
        <dbReference type="Proteomes" id="UP001597497"/>
    </source>
</evidence>
<sequence>MKAMRAQPSTRSASSQGEKKTASSRHRGGVQAPATAHTQESTAESLLIQAQTTMGNQAMVQMMKNHASGRPVIQRSLDDAEVKTWSQNTLSALWNKMRTRSEGKESIPYFSDVRTQLLDEYEGETFTERVLAEQIILNAQFRNFFISPRLHVTEDEVPVREGEEKADTIRRVIAACRYYHATFAQHKDAIMAGGLKAKRGGQGEGVSTHGRDDVDAQATYNNWSLGHVFITPSLSEANGYRTKMQDSGNGDAVIIHVFSHPTFTRDELKVDIDSKAGLKYEGDLKGIGDGETLNAQAISIIHRALQGMNVSVSATTSEIQDVYASM</sequence>
<protein>
    <submittedName>
        <fullName evidence="2">Uncharacterized protein</fullName>
    </submittedName>
</protein>
<evidence type="ECO:0000313" key="2">
    <source>
        <dbReference type="EMBL" id="MFD2672638.1"/>
    </source>
</evidence>
<accession>A0ABW5RC96</accession>
<dbReference type="EMBL" id="JBHUMM010000043">
    <property type="protein sequence ID" value="MFD2672638.1"/>
    <property type="molecule type" value="Genomic_DNA"/>
</dbReference>
<gene>
    <name evidence="2" type="ORF">ACFSUC_13805</name>
</gene>
<proteinExistence type="predicted"/>
<name>A0ABW5RC96_9BACL</name>
<comment type="caution">
    <text evidence="2">The sequence shown here is derived from an EMBL/GenBank/DDBJ whole genome shotgun (WGS) entry which is preliminary data.</text>
</comment>
<dbReference type="Proteomes" id="UP001597497">
    <property type="component" value="Unassembled WGS sequence"/>
</dbReference>
<feature type="region of interest" description="Disordered" evidence="1">
    <location>
        <begin position="1"/>
        <end position="41"/>
    </location>
</feature>
<evidence type="ECO:0000256" key="1">
    <source>
        <dbReference type="SAM" id="MobiDB-lite"/>
    </source>
</evidence>
<dbReference type="RefSeq" id="WP_379930204.1">
    <property type="nucleotide sequence ID" value="NZ_JBHUMM010000043.1"/>
</dbReference>
<feature type="compositionally biased region" description="Polar residues" evidence="1">
    <location>
        <begin position="7"/>
        <end position="16"/>
    </location>
</feature>